<dbReference type="PANTHER" id="PTHR30273:SF2">
    <property type="entry name" value="PROTEIN FECR"/>
    <property type="match status" value="1"/>
</dbReference>
<feature type="domain" description="Protein FecR C-terminal" evidence="2">
    <location>
        <begin position="240"/>
        <end position="307"/>
    </location>
</feature>
<dbReference type="Proteomes" id="UP000257136">
    <property type="component" value="Unassembled WGS sequence"/>
</dbReference>
<evidence type="ECO:0000313" key="4">
    <source>
        <dbReference type="Proteomes" id="UP000257136"/>
    </source>
</evidence>
<dbReference type="InterPro" id="IPR006860">
    <property type="entry name" value="FecR"/>
</dbReference>
<dbReference type="PANTHER" id="PTHR30273">
    <property type="entry name" value="PERIPLASMIC SIGNAL SENSOR AND SIGMA FACTOR ACTIVATOR FECR-RELATED"/>
    <property type="match status" value="1"/>
</dbReference>
<name>A0A3E0EJG8_9FLAO</name>
<feature type="domain" description="FecR protein" evidence="1">
    <location>
        <begin position="104"/>
        <end position="195"/>
    </location>
</feature>
<dbReference type="Gene3D" id="2.60.120.1440">
    <property type="match status" value="1"/>
</dbReference>
<accession>A0A3E0EJG8</accession>
<dbReference type="GO" id="GO:0016989">
    <property type="term" value="F:sigma factor antagonist activity"/>
    <property type="evidence" value="ECO:0007669"/>
    <property type="project" value="TreeGrafter"/>
</dbReference>
<comment type="caution">
    <text evidence="3">The sequence shown here is derived from an EMBL/GenBank/DDBJ whole genome shotgun (WGS) entry which is preliminary data.</text>
</comment>
<dbReference type="AlphaFoldDB" id="A0A3E0EJG8"/>
<dbReference type="OrthoDB" id="1097132at2"/>
<evidence type="ECO:0000313" key="3">
    <source>
        <dbReference type="EMBL" id="REG98414.1"/>
    </source>
</evidence>
<dbReference type="RefSeq" id="WP_115813311.1">
    <property type="nucleotide sequence ID" value="NZ_QUNI01000006.1"/>
</dbReference>
<keyword evidence="4" id="KW-1185">Reference proteome</keyword>
<dbReference type="PIRSF" id="PIRSF018266">
    <property type="entry name" value="FecR"/>
    <property type="match status" value="1"/>
</dbReference>
<evidence type="ECO:0000259" key="1">
    <source>
        <dbReference type="Pfam" id="PF04773"/>
    </source>
</evidence>
<dbReference type="Pfam" id="PF16344">
    <property type="entry name" value="FecR_C"/>
    <property type="match status" value="1"/>
</dbReference>
<protein>
    <submittedName>
        <fullName evidence="3">FecR family protein</fullName>
    </submittedName>
</protein>
<dbReference type="InterPro" id="IPR012373">
    <property type="entry name" value="Ferrdict_sens_TM"/>
</dbReference>
<dbReference type="InterPro" id="IPR032508">
    <property type="entry name" value="FecR_C"/>
</dbReference>
<proteinExistence type="predicted"/>
<dbReference type="Pfam" id="PF04773">
    <property type="entry name" value="FecR"/>
    <property type="match status" value="1"/>
</dbReference>
<reference evidence="3 4" key="1">
    <citation type="submission" date="2018-08" db="EMBL/GenBank/DDBJ databases">
        <title>Genomic Encyclopedia of Archaeal and Bacterial Type Strains, Phase II (KMG-II): from individual species to whole genera.</title>
        <authorList>
            <person name="Goeker M."/>
        </authorList>
    </citation>
    <scope>NUCLEOTIDE SEQUENCE [LARGE SCALE GENOMIC DNA]</scope>
    <source>
        <strain evidence="3 4">DSM 100880</strain>
    </source>
</reference>
<gene>
    <name evidence="3" type="ORF">C8P67_1064</name>
</gene>
<sequence length="308" mass="35216">MKITPEILKKYASQQCSEQENKIVERWLKTENQTENEEDVNVPDFLEEKIWTNIKSTIAVEPEKKETIFQKKTTWAIAASIALLIGLTFFKQSSSSPEEILVCQTLAGEMKNFTLSDGTLVHLNANSFLKIPKKFTANTRIVTLAGEAYFEVAKDSLRPFTIKTKKSETTVLGTKFNLSAYADEQTTLTLDEGKVSFKSKTNTTKPIIILPNEQAVLTDESLIKSTVNTKYYKGWMSNTLYFNNESFSSIAHKIERGYGVEIQIKKLQLENQLYKGEFNNPNIETLLDDLSYVLKFKYEIKENHIIIY</sequence>
<evidence type="ECO:0000259" key="2">
    <source>
        <dbReference type="Pfam" id="PF16344"/>
    </source>
</evidence>
<dbReference type="EMBL" id="QUNI01000006">
    <property type="protein sequence ID" value="REG98414.1"/>
    <property type="molecule type" value="Genomic_DNA"/>
</dbReference>
<organism evidence="3 4">
    <name type="scientific">Flavobacterium aquicola</name>
    <dbReference type="NCBI Taxonomy" id="1682742"/>
    <lineage>
        <taxon>Bacteria</taxon>
        <taxon>Pseudomonadati</taxon>
        <taxon>Bacteroidota</taxon>
        <taxon>Flavobacteriia</taxon>
        <taxon>Flavobacteriales</taxon>
        <taxon>Flavobacteriaceae</taxon>
        <taxon>Flavobacterium</taxon>
    </lineage>
</organism>
<dbReference type="Gene3D" id="3.55.50.30">
    <property type="match status" value="1"/>
</dbReference>